<keyword evidence="1" id="KW-0175">Coiled coil</keyword>
<feature type="coiled-coil region" evidence="1">
    <location>
        <begin position="54"/>
        <end position="81"/>
    </location>
</feature>
<comment type="caution">
    <text evidence="2">The sequence shown here is derived from an EMBL/GenBank/DDBJ whole genome shotgun (WGS) entry which is preliminary data.</text>
</comment>
<evidence type="ECO:0000256" key="1">
    <source>
        <dbReference type="SAM" id="Coils"/>
    </source>
</evidence>
<protein>
    <submittedName>
        <fullName evidence="2">Uncharacterized protein</fullName>
    </submittedName>
</protein>
<proteinExistence type="predicted"/>
<dbReference type="OrthoDB" id="9942045at2"/>
<organism evidence="2 3">
    <name type="scientific">Helicobacter trogontum</name>
    <dbReference type="NCBI Taxonomy" id="50960"/>
    <lineage>
        <taxon>Bacteria</taxon>
        <taxon>Pseudomonadati</taxon>
        <taxon>Campylobacterota</taxon>
        <taxon>Epsilonproteobacteria</taxon>
        <taxon>Campylobacterales</taxon>
        <taxon>Helicobacteraceae</taxon>
        <taxon>Helicobacter</taxon>
    </lineage>
</organism>
<evidence type="ECO:0000313" key="3">
    <source>
        <dbReference type="Proteomes" id="UP000029878"/>
    </source>
</evidence>
<evidence type="ECO:0000313" key="2">
    <source>
        <dbReference type="EMBL" id="TLD83106.1"/>
    </source>
</evidence>
<reference evidence="2 3" key="1">
    <citation type="journal article" date="2014" name="Genome Announc.">
        <title>Draft genome sequences of eight enterohepatic helicobacter species isolated from both laboratory and wild rodents.</title>
        <authorList>
            <person name="Sheh A."/>
            <person name="Shen Z."/>
            <person name="Fox J.G."/>
        </authorList>
    </citation>
    <scope>NUCLEOTIDE SEQUENCE [LARGE SCALE GENOMIC DNA]</scope>
    <source>
        <strain evidence="2 3">ATCC 700114</strain>
    </source>
</reference>
<dbReference type="RefSeq" id="WP_034346614.1">
    <property type="nucleotide sequence ID" value="NZ_FZNG01000017.1"/>
</dbReference>
<gene>
    <name evidence="2" type="ORF">LS81_005405</name>
</gene>
<accession>A0A4U8SAT9</accession>
<dbReference type="EMBL" id="JRPL02000010">
    <property type="protein sequence ID" value="TLD83106.1"/>
    <property type="molecule type" value="Genomic_DNA"/>
</dbReference>
<dbReference type="Proteomes" id="UP000029878">
    <property type="component" value="Unassembled WGS sequence"/>
</dbReference>
<name>A0A4U8SAT9_9HELI</name>
<dbReference type="AlphaFoldDB" id="A0A4U8SAT9"/>
<sequence>MQNYNEITHYNATNTATQNVEQSSIAQQESKGVGLLPLVHEVKQLLETKHNKKIEDLEFKLLEKEEKIAQMELEISTLKAQDEEKDIEIYRMREEINESKRLLEQFVTTLNRTQE</sequence>